<dbReference type="AlphaFoldDB" id="A0A1A8XAE5"/>
<reference evidence="3" key="1">
    <citation type="submission" date="2016-05" db="EMBL/GenBank/DDBJ databases">
        <authorList>
            <person name="Naeem Raeece"/>
        </authorList>
    </citation>
    <scope>NUCLEOTIDE SEQUENCE [LARGE SCALE GENOMIC DNA]</scope>
</reference>
<dbReference type="Proteomes" id="UP000078546">
    <property type="component" value="Unassembled WGS sequence"/>
</dbReference>
<gene>
    <name evidence="2" type="ORF">POVCU1_068140</name>
</gene>
<feature type="transmembrane region" description="Helical" evidence="1">
    <location>
        <begin position="255"/>
        <end position="279"/>
    </location>
</feature>
<evidence type="ECO:0000313" key="2">
    <source>
        <dbReference type="EMBL" id="SBT01606.1"/>
    </source>
</evidence>
<protein>
    <submittedName>
        <fullName evidence="2">PIR Superfamily Protein</fullName>
    </submittedName>
</protein>
<organism evidence="2 3">
    <name type="scientific">Plasmodium ovale curtisi</name>
    <dbReference type="NCBI Taxonomy" id="864141"/>
    <lineage>
        <taxon>Eukaryota</taxon>
        <taxon>Sar</taxon>
        <taxon>Alveolata</taxon>
        <taxon>Apicomplexa</taxon>
        <taxon>Aconoidasida</taxon>
        <taxon>Haemosporida</taxon>
        <taxon>Plasmodiidae</taxon>
        <taxon>Plasmodium</taxon>
        <taxon>Plasmodium (Plasmodium)</taxon>
    </lineage>
</organism>
<evidence type="ECO:0000313" key="3">
    <source>
        <dbReference type="Proteomes" id="UP000078546"/>
    </source>
</evidence>
<dbReference type="Pfam" id="PF05795">
    <property type="entry name" value="Plasmodium_Vir"/>
    <property type="match status" value="2"/>
</dbReference>
<proteinExistence type="predicted"/>
<accession>A0A1A8XAE5</accession>
<evidence type="ECO:0000256" key="1">
    <source>
        <dbReference type="SAM" id="Phobius"/>
    </source>
</evidence>
<keyword evidence="1" id="KW-0472">Membrane</keyword>
<name>A0A1A8XAE5_PLAOA</name>
<keyword evidence="1" id="KW-0812">Transmembrane</keyword>
<keyword evidence="1" id="KW-1133">Transmembrane helix</keyword>
<sequence length="336" mass="39420">METQDELLSNLNSYIFYGRLDNLKELPTHTEGDFWSFIKKGLYSQKEDRDMSSISDTLLKGFNYVSTMPRDSTFYDQRWNFLYFWMGEKVLNILKNTSEFSAIMNTAKLIRNKFDTSYTINDNIYEITAEEFPKLKKIYDYVQNYVTIKNKFTELDFKCTEDFNKHIQEGYAAYNNLKSNCAQGDISCKAFNVIVKSESKENLSKIECKDFKPASMVPARPGTMELDESSGFQSSPRENGHQFAEHWQTLTEDSYSFSSIFIGIALPFLGFIFILFFLYKFTPFRSLLHTRLKEKIKIGSNVREEIEETHGLLDDTYEHINTEHDINRHHLSYYPL</sequence>
<dbReference type="EMBL" id="FLQV01002607">
    <property type="protein sequence ID" value="SBT01606.1"/>
    <property type="molecule type" value="Genomic_DNA"/>
</dbReference>
<dbReference type="InterPro" id="IPR008780">
    <property type="entry name" value="Plasmodium_Vir"/>
</dbReference>